<dbReference type="GO" id="GO:0006631">
    <property type="term" value="P:fatty acid metabolic process"/>
    <property type="evidence" value="ECO:0007669"/>
    <property type="project" value="UniProtKB-KW"/>
</dbReference>
<dbReference type="EMBL" id="CP045810">
    <property type="protein sequence ID" value="QHN40770.1"/>
    <property type="molecule type" value="Genomic_DNA"/>
</dbReference>
<comment type="catalytic activity">
    <reaction evidence="8">
        <text>a (3R)-3-[(carboxymethyl)amino]fatty acid + holo-[ACP] + H(+) = a (2E)-enoyl-[ACP] + glycine + H2O</text>
        <dbReference type="Rhea" id="RHEA:74923"/>
        <dbReference type="Rhea" id="RHEA-COMP:9685"/>
        <dbReference type="Rhea" id="RHEA-COMP:9925"/>
        <dbReference type="ChEBI" id="CHEBI:15377"/>
        <dbReference type="ChEBI" id="CHEBI:15378"/>
        <dbReference type="ChEBI" id="CHEBI:57305"/>
        <dbReference type="ChEBI" id="CHEBI:64479"/>
        <dbReference type="ChEBI" id="CHEBI:78784"/>
        <dbReference type="ChEBI" id="CHEBI:193080"/>
        <dbReference type="EC" id="4.3.2.11"/>
    </reaction>
    <physiologicalReaction direction="right-to-left" evidence="8">
        <dbReference type="Rhea" id="RHEA:74925"/>
    </physiologicalReaction>
</comment>
<dbReference type="RefSeq" id="WP_005185594.1">
    <property type="nucleotide sequence ID" value="NZ_CP045804.1"/>
</dbReference>
<dbReference type="EC" id="4.3.2.11" evidence="5"/>
<name>A0A857L0Q9_9ACTN</name>
<sequence>MTMTLPEHHHQPSDTELFTRVMAPYAAKRAIYLTGPPVVTIESGHLCSTGRFSIAEPCYIDDTGHFNAAEFIICYNQLMYHTLAVAVRDELTPQFAAWTLEDYWAKQLPDVLIVEMSSRFTRPIASLAFTGTFTVTSVMATSRLLVLDTEIGFTDDTGGRCSGTIRLAVVQPPVKQ</sequence>
<gene>
    <name evidence="9" type="ORF">GII30_17880</name>
</gene>
<reference evidence="9" key="1">
    <citation type="journal article" date="2021" name="Nat. Microbiol.">
        <title>Cocultivation of an ultrasmall environmental parasitic bacterium with lytic ability against bacteria associated with wastewater foams.</title>
        <authorList>
            <person name="Batinovic S."/>
            <person name="Rose J.J.A."/>
            <person name="Ratcliffe J."/>
            <person name="Seviour R.J."/>
            <person name="Petrovski S."/>
        </authorList>
    </citation>
    <scope>NUCLEOTIDE SEQUENCE</scope>
    <source>
        <strain evidence="9">CON44</strain>
    </source>
</reference>
<dbReference type="InterPro" id="IPR043064">
    <property type="entry name" value="FcoT_ThioEstase_Rv0098-like_sf"/>
</dbReference>
<keyword evidence="2" id="KW-0443">Lipid metabolism</keyword>
<organism evidence="9">
    <name type="scientific">Gordonia amarae</name>
    <dbReference type="NCBI Taxonomy" id="36821"/>
    <lineage>
        <taxon>Bacteria</taxon>
        <taxon>Bacillati</taxon>
        <taxon>Actinomycetota</taxon>
        <taxon>Actinomycetes</taxon>
        <taxon>Mycobacteriales</taxon>
        <taxon>Gordoniaceae</taxon>
        <taxon>Gordonia</taxon>
    </lineage>
</organism>
<keyword evidence="1" id="KW-0276">Fatty acid metabolism</keyword>
<evidence type="ECO:0000256" key="8">
    <source>
        <dbReference type="ARBA" id="ARBA00048742"/>
    </source>
</evidence>
<dbReference type="AlphaFoldDB" id="A0A857L0Q9"/>
<evidence type="ECO:0000256" key="2">
    <source>
        <dbReference type="ARBA" id="ARBA00023098"/>
    </source>
</evidence>
<keyword evidence="3" id="KW-0456">Lyase</keyword>
<dbReference type="InterPro" id="IPR022598">
    <property type="entry name" value="FcoT_ThioEstase"/>
</dbReference>
<evidence type="ECO:0000256" key="1">
    <source>
        <dbReference type="ARBA" id="ARBA00022832"/>
    </source>
</evidence>
<accession>A0A857L0Q9</accession>
<evidence type="ECO:0000256" key="7">
    <source>
        <dbReference type="ARBA" id="ARBA00035448"/>
    </source>
</evidence>
<evidence type="ECO:0000256" key="5">
    <source>
        <dbReference type="ARBA" id="ARBA00035127"/>
    </source>
</evidence>
<evidence type="ECO:0000313" key="9">
    <source>
        <dbReference type="EMBL" id="QHN40770.1"/>
    </source>
</evidence>
<evidence type="ECO:0000256" key="6">
    <source>
        <dbReference type="ARBA" id="ARBA00035169"/>
    </source>
</evidence>
<evidence type="ECO:0000256" key="3">
    <source>
        <dbReference type="ARBA" id="ARBA00023239"/>
    </source>
</evidence>
<dbReference type="Gene3D" id="3.10.129.30">
    <property type="entry name" value="Rv0098, thioesterase-like hot dog domain"/>
    <property type="match status" value="1"/>
</dbReference>
<comment type="similarity">
    <text evidence="4">Belongs to the FcoT family.</text>
</comment>
<proteinExistence type="inferred from homology"/>
<dbReference type="Pfam" id="PF10862">
    <property type="entry name" value="FcoT"/>
    <property type="match status" value="1"/>
</dbReference>
<protein>
    <recommendedName>
        <fullName evidence="6">(2E)-enoyl-[ACP] glycyltransferase</fullName>
        <ecNumber evidence="5">4.3.2.11</ecNumber>
    </recommendedName>
    <alternativeName>
        <fullName evidence="7">(2E)-unsaturated fatty acyl-[ACP] glycyltransferase</fullName>
    </alternativeName>
</protein>
<evidence type="ECO:0000256" key="4">
    <source>
        <dbReference type="ARBA" id="ARBA00035117"/>
    </source>
</evidence>
<dbReference type="GO" id="GO:0016829">
    <property type="term" value="F:lyase activity"/>
    <property type="evidence" value="ECO:0007669"/>
    <property type="project" value="UniProtKB-KW"/>
</dbReference>